<dbReference type="Proteomes" id="UP000515163">
    <property type="component" value="Unplaced"/>
</dbReference>
<dbReference type="InterPro" id="IPR052301">
    <property type="entry name" value="SCF_F-box/WD-repeat"/>
</dbReference>
<proteinExistence type="predicted"/>
<dbReference type="InterPro" id="IPR001810">
    <property type="entry name" value="F-box_dom"/>
</dbReference>
<dbReference type="SMART" id="SM00256">
    <property type="entry name" value="FBOX"/>
    <property type="match status" value="1"/>
</dbReference>
<dbReference type="PROSITE" id="PS50181">
    <property type="entry name" value="FBOX"/>
    <property type="match status" value="1"/>
</dbReference>
<dbReference type="SUPFAM" id="SSF81383">
    <property type="entry name" value="F-box domain"/>
    <property type="match status" value="1"/>
</dbReference>
<dbReference type="RefSeq" id="XP_031562501.1">
    <property type="nucleotide sequence ID" value="XM_031706641.1"/>
</dbReference>
<dbReference type="PANTHER" id="PTHR14381:SF1">
    <property type="entry name" value="F-BOX_WD REPEAT-CONTAINING PROTEIN 4"/>
    <property type="match status" value="1"/>
</dbReference>
<dbReference type="AlphaFoldDB" id="A0A6P8I4U9"/>
<dbReference type="GO" id="GO:0031146">
    <property type="term" value="P:SCF-dependent proteasomal ubiquitin-dependent protein catabolic process"/>
    <property type="evidence" value="ECO:0007669"/>
    <property type="project" value="TreeGrafter"/>
</dbReference>
<keyword evidence="2" id="KW-1185">Reference proteome</keyword>
<dbReference type="GO" id="GO:0019005">
    <property type="term" value="C:SCF ubiquitin ligase complex"/>
    <property type="evidence" value="ECO:0007669"/>
    <property type="project" value="TreeGrafter"/>
</dbReference>
<accession>A0A6P8I4U9</accession>
<name>A0A6P8I4U9_ACTTE</name>
<dbReference type="InParanoid" id="A0A6P8I4U9"/>
<organism evidence="2 3">
    <name type="scientific">Actinia tenebrosa</name>
    <name type="common">Australian red waratah sea anemone</name>
    <dbReference type="NCBI Taxonomy" id="6105"/>
    <lineage>
        <taxon>Eukaryota</taxon>
        <taxon>Metazoa</taxon>
        <taxon>Cnidaria</taxon>
        <taxon>Anthozoa</taxon>
        <taxon>Hexacorallia</taxon>
        <taxon>Actiniaria</taxon>
        <taxon>Actiniidae</taxon>
        <taxon>Actinia</taxon>
    </lineage>
</organism>
<evidence type="ECO:0000313" key="2">
    <source>
        <dbReference type="Proteomes" id="UP000515163"/>
    </source>
</evidence>
<reference evidence="3" key="1">
    <citation type="submission" date="2025-08" db="UniProtKB">
        <authorList>
            <consortium name="RefSeq"/>
        </authorList>
    </citation>
    <scope>IDENTIFICATION</scope>
    <source>
        <tissue evidence="3">Tentacle</tissue>
    </source>
</reference>
<dbReference type="FunCoup" id="A0A6P8I4U9">
    <property type="interactions" value="110"/>
</dbReference>
<dbReference type="PANTHER" id="PTHR14381">
    <property type="entry name" value="DACTYLIN"/>
    <property type="match status" value="1"/>
</dbReference>
<evidence type="ECO:0000259" key="1">
    <source>
        <dbReference type="PROSITE" id="PS50181"/>
    </source>
</evidence>
<dbReference type="GeneID" id="116298253"/>
<protein>
    <submittedName>
        <fullName evidence="3">F-box only protein 36-like</fullName>
    </submittedName>
</protein>
<gene>
    <name evidence="3" type="primary">LOC116298253</name>
</gene>
<sequence length="208" mass="24207">MNRGHHIYLEKTGQAPSPSKDFHQLIVQDHEVIWRTWKISLRKDLKAIPPSQKKISWEDFDYDDIAQLDIARVFGEDTLRLVHGLVCGDWLVRLPESVVVHIASYLDLVDIARLGSLCKFLRKVCSSNELWEKIYRKHCDTVTKEIQELAHEVGWKKTFFTNRLQLQVQVRRRKEKNSADLKLRAAQLAHREEPVKPAGTAFLTQTND</sequence>
<feature type="domain" description="F-box" evidence="1">
    <location>
        <begin position="88"/>
        <end position="134"/>
    </location>
</feature>
<dbReference type="KEGG" id="aten:116298253"/>
<dbReference type="Pfam" id="PF12937">
    <property type="entry name" value="F-box-like"/>
    <property type="match status" value="1"/>
</dbReference>
<evidence type="ECO:0000313" key="3">
    <source>
        <dbReference type="RefSeq" id="XP_031562501.1"/>
    </source>
</evidence>
<dbReference type="InterPro" id="IPR036047">
    <property type="entry name" value="F-box-like_dom_sf"/>
</dbReference>
<dbReference type="OrthoDB" id="3219396at2759"/>
<dbReference type="Gene3D" id="1.20.1280.50">
    <property type="match status" value="1"/>
</dbReference>